<dbReference type="EMBL" id="CP023702">
    <property type="protein sequence ID" value="QEU75829.1"/>
    <property type="molecule type" value="Genomic_DNA"/>
</dbReference>
<proteinExistence type="predicted"/>
<dbReference type="Proteomes" id="UP000326178">
    <property type="component" value="Chromosome"/>
</dbReference>
<evidence type="ECO:0008006" key="3">
    <source>
        <dbReference type="Google" id="ProtNLM"/>
    </source>
</evidence>
<keyword evidence="2" id="KW-1185">Reference proteome</keyword>
<name>A0A5J6FGY6_9ACTN</name>
<evidence type="ECO:0000313" key="1">
    <source>
        <dbReference type="EMBL" id="QEU75829.1"/>
    </source>
</evidence>
<dbReference type="AlphaFoldDB" id="A0A5J6FGY6"/>
<protein>
    <recommendedName>
        <fullName evidence="3">DUF5666 domain-containing protein</fullName>
    </recommendedName>
</protein>
<organism evidence="1 2">
    <name type="scientific">Streptomyces nitrosporeus</name>
    <dbReference type="NCBI Taxonomy" id="28894"/>
    <lineage>
        <taxon>Bacteria</taxon>
        <taxon>Bacillati</taxon>
        <taxon>Actinomycetota</taxon>
        <taxon>Actinomycetes</taxon>
        <taxon>Kitasatosporales</taxon>
        <taxon>Streptomycetaceae</taxon>
        <taxon>Streptomyces</taxon>
    </lineage>
</organism>
<dbReference type="KEGG" id="snk:CP967_31150"/>
<sequence>MTARQSLTEAVQRAASRAVAQEAPGWLIATVTATYADGTVDIATSRGPVEKVRRLKSYSTPAVGDMVKVDYNSDGNWIVAGSLATS</sequence>
<reference evidence="1 2" key="1">
    <citation type="submission" date="2017-09" db="EMBL/GenBank/DDBJ databases">
        <authorList>
            <person name="Lee N."/>
            <person name="Cho B.-K."/>
        </authorList>
    </citation>
    <scope>NUCLEOTIDE SEQUENCE [LARGE SCALE GENOMIC DNA]</scope>
    <source>
        <strain evidence="1 2">ATCC 12769</strain>
    </source>
</reference>
<dbReference type="OrthoDB" id="4309627at2"/>
<gene>
    <name evidence="1" type="ORF">CP967_31150</name>
</gene>
<dbReference type="RefSeq" id="WP_150491146.1">
    <property type="nucleotide sequence ID" value="NZ_BMUV01000003.1"/>
</dbReference>
<accession>A0A5J6FGY6</accession>
<evidence type="ECO:0000313" key="2">
    <source>
        <dbReference type="Proteomes" id="UP000326178"/>
    </source>
</evidence>